<feature type="domain" description="Fe-containing alcohol dehydrogenase-like C-terminal" evidence="3">
    <location>
        <begin position="197"/>
        <end position="377"/>
    </location>
</feature>
<protein>
    <submittedName>
        <fullName evidence="4">Alcohol dehydrogenase, iron-dependent</fullName>
        <ecNumber evidence="4">1.1.1.1</ecNumber>
    </submittedName>
</protein>
<dbReference type="CDD" id="cd08182">
    <property type="entry name" value="HEPD"/>
    <property type="match status" value="1"/>
</dbReference>
<evidence type="ECO:0000313" key="4">
    <source>
        <dbReference type="EMBL" id="EDO62964.1"/>
    </source>
</evidence>
<accession>A7VNY3</accession>
<sequence>MGIAVKPLCSTEILFLSLTEMKQRLLSLPVENVLLIMGKEAADWWSLHSFLKEMEDRYQFHWLQTEVANPNQQDVKEALESLGAKPLDAIVAIGGGSVIDLAKAISAFYDPKRNASYTAEEITEAIRRKSYQNRAEFVDIIAVPSTAGTGSEVTQWATVWDLGKTSKFSIDAPGLKPRLALIVPDLTLTLPKPLILSTALDAAAHAMEAFWSKHTTPLVKDFSLEALRVITANLKAALKAPKHYELREKLCRGSLLAGLAFSQTRTTACHSISYPLSFLFQVPHGFAVALTMAEVARINEKAAKNYDELAAVFAPYGGIDGWLSSVCEDLIELRLGTFGIQKKDIASIVQYAFTAGRMDNNPVDLSKKDVAGILEKVL</sequence>
<proteinExistence type="predicted"/>
<evidence type="ECO:0000313" key="7">
    <source>
        <dbReference type="Proteomes" id="UP000220611"/>
    </source>
</evidence>
<dbReference type="GO" id="GO:0004022">
    <property type="term" value="F:alcohol dehydrogenase (NAD+) activity"/>
    <property type="evidence" value="ECO:0007669"/>
    <property type="project" value="UniProtKB-EC"/>
</dbReference>
<evidence type="ECO:0000256" key="1">
    <source>
        <dbReference type="ARBA" id="ARBA00023002"/>
    </source>
</evidence>
<gene>
    <name evidence="5" type="ORF">CH238_14705</name>
    <name evidence="4" type="ORF">CLOLEP_00259</name>
</gene>
<dbReference type="Pfam" id="PF00465">
    <property type="entry name" value="Fe-ADH"/>
    <property type="match status" value="1"/>
</dbReference>
<dbReference type="InterPro" id="IPR001670">
    <property type="entry name" value="ADH_Fe/GldA"/>
</dbReference>
<dbReference type="SUPFAM" id="SSF56796">
    <property type="entry name" value="Dehydroquinate synthase-like"/>
    <property type="match status" value="1"/>
</dbReference>
<evidence type="ECO:0000259" key="2">
    <source>
        <dbReference type="Pfam" id="PF00465"/>
    </source>
</evidence>
<reference evidence="5 7" key="3">
    <citation type="submission" date="2017-07" db="EMBL/GenBank/DDBJ databases">
        <title>Prevalence of linear plasmids in Cutibacterium (Propionibacterium) acnes isolates obtained from prostatic tissue.</title>
        <authorList>
            <person name="Davidsson S."/>
            <person name="Carlsson J."/>
            <person name="Molling P."/>
            <person name="Andren O."/>
            <person name="Andersson S.-O."/>
            <person name="Brzuszkiewicz E."/>
            <person name="Poehlein A."/>
            <person name="Al-Zeer M."/>
            <person name="Brinkmann V."/>
            <person name="Scavenius C."/>
            <person name="Nazipi S."/>
            <person name="Soderquist B."/>
            <person name="Bruggemann H."/>
        </authorList>
    </citation>
    <scope>NUCLEOTIDE SEQUENCE [LARGE SCALE GENOMIC DNA]</scope>
    <source>
        <strain evidence="5 7">DSM 753</strain>
    </source>
</reference>
<comment type="caution">
    <text evidence="4">The sequence shown here is derived from an EMBL/GenBank/DDBJ whole genome shotgun (WGS) entry which is preliminary data.</text>
</comment>
<dbReference type="EMBL" id="ABCB02000010">
    <property type="protein sequence ID" value="EDO62964.1"/>
    <property type="molecule type" value="Genomic_DNA"/>
</dbReference>
<keyword evidence="1 4" id="KW-0560">Oxidoreductase</keyword>
<dbReference type="Proteomes" id="UP000220611">
    <property type="component" value="Unassembled WGS sequence"/>
</dbReference>
<dbReference type="PANTHER" id="PTHR11496">
    <property type="entry name" value="ALCOHOL DEHYDROGENASE"/>
    <property type="match status" value="1"/>
</dbReference>
<reference evidence="4 6" key="2">
    <citation type="submission" date="2007-08" db="EMBL/GenBank/DDBJ databases">
        <authorList>
            <person name="Fulton L."/>
            <person name="Clifton S."/>
            <person name="Fulton B."/>
            <person name="Xu J."/>
            <person name="Minx P."/>
            <person name="Pepin K.H."/>
            <person name="Johnson M."/>
            <person name="Thiruvilangam P."/>
            <person name="Bhonagiri V."/>
            <person name="Nash W.E."/>
            <person name="Wang C."/>
            <person name="Mardis E.R."/>
            <person name="Wilson R.K."/>
        </authorList>
    </citation>
    <scope>NUCLEOTIDE SEQUENCE [LARGE SCALE GENOMIC DNA]</scope>
    <source>
        <strain evidence="4 6">DSM 753</strain>
    </source>
</reference>
<dbReference type="EC" id="1.1.1.1" evidence="4"/>
<dbReference type="InterPro" id="IPR035873">
    <property type="entry name" value="PhpC"/>
</dbReference>
<dbReference type="OrthoDB" id="9804734at2"/>
<dbReference type="Proteomes" id="UP000003490">
    <property type="component" value="Unassembled WGS sequence"/>
</dbReference>
<organism evidence="4 6">
    <name type="scientific">[Clostridium] leptum DSM 753</name>
    <dbReference type="NCBI Taxonomy" id="428125"/>
    <lineage>
        <taxon>Bacteria</taxon>
        <taxon>Bacillati</taxon>
        <taxon>Bacillota</taxon>
        <taxon>Clostridia</taxon>
        <taxon>Eubacteriales</taxon>
        <taxon>Oscillospiraceae</taxon>
        <taxon>Oscillospiraceae incertae sedis</taxon>
    </lineage>
</organism>
<keyword evidence="7" id="KW-1185">Reference proteome</keyword>
<evidence type="ECO:0000313" key="6">
    <source>
        <dbReference type="Proteomes" id="UP000003490"/>
    </source>
</evidence>
<dbReference type="Gene3D" id="3.40.50.1970">
    <property type="match status" value="1"/>
</dbReference>
<dbReference type="Pfam" id="PF25137">
    <property type="entry name" value="ADH_Fe_C"/>
    <property type="match status" value="1"/>
</dbReference>
<dbReference type="AlphaFoldDB" id="A7VNY3"/>
<evidence type="ECO:0000259" key="3">
    <source>
        <dbReference type="Pfam" id="PF25137"/>
    </source>
</evidence>
<evidence type="ECO:0000313" key="5">
    <source>
        <dbReference type="EMBL" id="PEQ23276.1"/>
    </source>
</evidence>
<feature type="domain" description="Alcohol dehydrogenase iron-type/glycerol dehydrogenase GldA" evidence="2">
    <location>
        <begin position="18"/>
        <end position="182"/>
    </location>
</feature>
<dbReference type="InterPro" id="IPR039697">
    <property type="entry name" value="Alcohol_dehydrogenase_Fe"/>
</dbReference>
<name>A7VNY3_9FIRM</name>
<dbReference type="Gene3D" id="1.20.1090.10">
    <property type="entry name" value="Dehydroquinate synthase-like - alpha domain"/>
    <property type="match status" value="1"/>
</dbReference>
<dbReference type="eggNOG" id="COG1454">
    <property type="taxonomic scope" value="Bacteria"/>
</dbReference>
<reference evidence="4 6" key="1">
    <citation type="submission" date="2007-08" db="EMBL/GenBank/DDBJ databases">
        <title>Draft genome sequence of Clostridium leptum (DSM 753).</title>
        <authorList>
            <person name="Sudarsanam P."/>
            <person name="Ley R."/>
            <person name="Guruge J."/>
            <person name="Turnbaugh P.J."/>
            <person name="Mahowald M."/>
            <person name="Liep D."/>
            <person name="Gordon J."/>
        </authorList>
    </citation>
    <scope>NUCLEOTIDE SEQUENCE [LARGE SCALE GENOMIC DNA]</scope>
    <source>
        <strain evidence="4 6">DSM 753</strain>
    </source>
</reference>
<dbReference type="HOGENOM" id="CLU_007207_0_0_9"/>
<dbReference type="InterPro" id="IPR056798">
    <property type="entry name" value="ADH_Fe_C"/>
</dbReference>
<dbReference type="EMBL" id="NOXF01000022">
    <property type="protein sequence ID" value="PEQ23276.1"/>
    <property type="molecule type" value="Genomic_DNA"/>
</dbReference>
<dbReference type="PANTHER" id="PTHR11496:SF103">
    <property type="entry name" value="DEHYDROGENASE, PUTATIVE-RELATED"/>
    <property type="match status" value="1"/>
</dbReference>
<dbReference type="GO" id="GO:0017000">
    <property type="term" value="P:antibiotic biosynthetic process"/>
    <property type="evidence" value="ECO:0007669"/>
    <property type="project" value="InterPro"/>
</dbReference>
<dbReference type="GO" id="GO:0046872">
    <property type="term" value="F:metal ion binding"/>
    <property type="evidence" value="ECO:0007669"/>
    <property type="project" value="InterPro"/>
</dbReference>